<protein>
    <recommendedName>
        <fullName evidence="5">UPF0316 protein J9253_20410</fullName>
    </recommendedName>
</protein>
<feature type="transmembrane region" description="Helical" evidence="5">
    <location>
        <begin position="30"/>
        <end position="51"/>
    </location>
</feature>
<name>A0ABX7WQZ5_9GAMM</name>
<evidence type="ECO:0000259" key="6">
    <source>
        <dbReference type="Pfam" id="PF18955"/>
    </source>
</evidence>
<dbReference type="InterPro" id="IPR022930">
    <property type="entry name" value="UPF0316"/>
</dbReference>
<dbReference type="NCBIfam" id="NF003191">
    <property type="entry name" value="PRK04164.1-2"/>
    <property type="match status" value="1"/>
</dbReference>
<dbReference type="EMBL" id="CP072801">
    <property type="protein sequence ID" value="QTR46301.1"/>
    <property type="molecule type" value="Genomic_DNA"/>
</dbReference>
<keyword evidence="1 5" id="KW-1003">Cell membrane</keyword>
<dbReference type="CDD" id="cd16381">
    <property type="entry name" value="YitT_C_like_1"/>
    <property type="match status" value="1"/>
</dbReference>
<evidence type="ECO:0000256" key="1">
    <source>
        <dbReference type="ARBA" id="ARBA00022475"/>
    </source>
</evidence>
<organism evidence="7 8">
    <name type="scientific">Thiothrix litoralis</name>
    <dbReference type="NCBI Taxonomy" id="2891210"/>
    <lineage>
        <taxon>Bacteria</taxon>
        <taxon>Pseudomonadati</taxon>
        <taxon>Pseudomonadota</taxon>
        <taxon>Gammaproteobacteria</taxon>
        <taxon>Thiotrichales</taxon>
        <taxon>Thiotrichaceae</taxon>
        <taxon>Thiothrix</taxon>
    </lineage>
</organism>
<dbReference type="Proteomes" id="UP000672039">
    <property type="component" value="Chromosome"/>
</dbReference>
<evidence type="ECO:0000313" key="7">
    <source>
        <dbReference type="EMBL" id="QTR46301.1"/>
    </source>
</evidence>
<feature type="transmembrane region" description="Helical" evidence="5">
    <location>
        <begin position="63"/>
        <end position="83"/>
    </location>
</feature>
<sequence>MAFTGIPKEPTLCCNCLYQGVVIIELLAEYPYFLALLIFFARVADVSLATFRTILIFRSRKFLASFIGFFEITIWLLAAAQVFANLDQWYLALAYACGFSVGNYVGIIIESHFAIGDELVRCISFNNDVLAENLREKGYKVISFDGDMGKPYPIELLFITEKRRKVPSLIQSIKAFDQTAIYSISDVKSVYDGTDILPRRNLLHSTLMLLRKR</sequence>
<evidence type="ECO:0000313" key="8">
    <source>
        <dbReference type="Proteomes" id="UP000672039"/>
    </source>
</evidence>
<reference evidence="7 8" key="1">
    <citation type="submission" date="2021-04" db="EMBL/GenBank/DDBJ databases">
        <title>Genomics, taxonomy and metabolism of representatives of sulfur bacteria of the genus Thiothrix: Thiothrix fructosivorans QT, Thiothrix unzii A1T and three new species, Thiothrix subterranea sp. nov., Thiothrix litoralis sp. nov. and 'Candidatus Thiothrix anitrata' sp. nov.</title>
        <authorList>
            <person name="Ravin N.V."/>
            <person name="Smolyakov D."/>
            <person name="Rudenko T.S."/>
            <person name="Mardanov A.V."/>
            <person name="Beletsky A.V."/>
            <person name="Markov N.D."/>
            <person name="Fomenkov A.I."/>
            <person name="Roberts R.J."/>
            <person name="Karnachuk O.V."/>
            <person name="Novikov A."/>
            <person name="Grabovich M.Y."/>
        </authorList>
    </citation>
    <scope>NUCLEOTIDE SEQUENCE [LARGE SCALE GENOMIC DNA]</scope>
    <source>
        <strain evidence="7 8">AS</strain>
    </source>
</reference>
<proteinExistence type="inferred from homology"/>
<dbReference type="RefSeq" id="WP_210222641.1">
    <property type="nucleotide sequence ID" value="NZ_CP072801.1"/>
</dbReference>
<evidence type="ECO:0000256" key="4">
    <source>
        <dbReference type="ARBA" id="ARBA00023136"/>
    </source>
</evidence>
<dbReference type="PANTHER" id="PTHR40060">
    <property type="entry name" value="UPF0316 PROTEIN YEBE"/>
    <property type="match status" value="1"/>
</dbReference>
<keyword evidence="3 5" id="KW-1133">Transmembrane helix</keyword>
<dbReference type="InterPro" id="IPR044035">
    <property type="entry name" value="DUF5698"/>
</dbReference>
<dbReference type="PANTHER" id="PTHR40060:SF1">
    <property type="entry name" value="UPF0316 PROTEIN YEBE"/>
    <property type="match status" value="1"/>
</dbReference>
<dbReference type="Pfam" id="PF18955">
    <property type="entry name" value="DUF5698"/>
    <property type="match status" value="1"/>
</dbReference>
<keyword evidence="2 5" id="KW-0812">Transmembrane</keyword>
<evidence type="ECO:0000256" key="2">
    <source>
        <dbReference type="ARBA" id="ARBA00022692"/>
    </source>
</evidence>
<keyword evidence="8" id="KW-1185">Reference proteome</keyword>
<evidence type="ECO:0000256" key="3">
    <source>
        <dbReference type="ARBA" id="ARBA00022989"/>
    </source>
</evidence>
<dbReference type="HAMAP" id="MF_01515">
    <property type="entry name" value="UPF0316"/>
    <property type="match status" value="1"/>
</dbReference>
<gene>
    <name evidence="7" type="ORF">J9253_20410</name>
</gene>
<keyword evidence="4 5" id="KW-0472">Membrane</keyword>
<comment type="similarity">
    <text evidence="5">Belongs to the UPF0316 family.</text>
</comment>
<feature type="domain" description="DUF5698" evidence="6">
    <location>
        <begin position="50"/>
        <end position="107"/>
    </location>
</feature>
<evidence type="ECO:0000256" key="5">
    <source>
        <dbReference type="HAMAP-Rule" id="MF_01515"/>
    </source>
</evidence>
<accession>A0ABX7WQZ5</accession>
<comment type="subcellular location">
    <subcellularLocation>
        <location evidence="5">Cell membrane</location>
        <topology evidence="5">Multi-pass membrane protein</topology>
    </subcellularLocation>
</comment>
<feature type="transmembrane region" description="Helical" evidence="5">
    <location>
        <begin position="89"/>
        <end position="109"/>
    </location>
</feature>